<dbReference type="eggNOG" id="ENOG502Z898">
    <property type="taxonomic scope" value="Bacteria"/>
</dbReference>
<evidence type="ECO:0000313" key="3">
    <source>
        <dbReference type="Proteomes" id="UP000030528"/>
    </source>
</evidence>
<dbReference type="Proteomes" id="UP000030528">
    <property type="component" value="Unassembled WGS sequence"/>
</dbReference>
<comment type="caution">
    <text evidence="2">The sequence shown here is derived from an EMBL/GenBank/DDBJ whole genome shotgun (WGS) entry which is preliminary data.</text>
</comment>
<dbReference type="EMBL" id="AVPE01000012">
    <property type="protein sequence ID" value="KGX90865.1"/>
    <property type="molecule type" value="Genomic_DNA"/>
</dbReference>
<keyword evidence="1" id="KW-0472">Membrane</keyword>
<proteinExistence type="predicted"/>
<evidence type="ECO:0000256" key="1">
    <source>
        <dbReference type="SAM" id="Phobius"/>
    </source>
</evidence>
<dbReference type="RefSeq" id="WP_026801025.1">
    <property type="nucleotide sequence ID" value="NZ_AULI01000012.1"/>
</dbReference>
<sequence length="294" mass="34380">MKKGVWMLLFLCSVSGVFLIMFTYDWQREDSAVVKYFPLDDSKGFQSVETKLSLLQESDEDEYEILWETRSELEDPVYLRQDVTLLYVDGRLKGLLSKWKENGQNIFQETTIHGEDSSHFQAITFHHGELHYPDDVIKSIQQMSSAELYVIDSPHTPLESFQDPDDSNQKEWKGTLDHATNQQLQYSWAQLLQHYGIDRNLYEEVPLTQLNNYMTKPFPNLTIEQTQQVLGQLWEGLYRNYVLNVNDNNENLSLKSLVPLILLDKKGTHLIVVYEDAKGNKQRLLQRYPTYSND</sequence>
<keyword evidence="3" id="KW-1185">Reference proteome</keyword>
<dbReference type="STRING" id="1385510.GCA_000425205_02720"/>
<dbReference type="OrthoDB" id="2959394at2"/>
<dbReference type="AlphaFoldDB" id="A0A0A5GIB1"/>
<keyword evidence="1" id="KW-1133">Transmembrane helix</keyword>
<name>A0A0A5GIB1_9BACI</name>
<reference evidence="2 3" key="1">
    <citation type="submission" date="2013-08" db="EMBL/GenBank/DDBJ databases">
        <authorList>
            <person name="Huang J."/>
            <person name="Wang G."/>
        </authorList>
    </citation>
    <scope>NUCLEOTIDE SEQUENCE [LARGE SCALE GENOMIC DNA]</scope>
    <source>
        <strain evidence="2 3">JSM 076056</strain>
    </source>
</reference>
<evidence type="ECO:0000313" key="2">
    <source>
        <dbReference type="EMBL" id="KGX90865.1"/>
    </source>
</evidence>
<organism evidence="2 3">
    <name type="scientific">Pontibacillus halophilus JSM 076056 = DSM 19796</name>
    <dbReference type="NCBI Taxonomy" id="1385510"/>
    <lineage>
        <taxon>Bacteria</taxon>
        <taxon>Bacillati</taxon>
        <taxon>Bacillota</taxon>
        <taxon>Bacilli</taxon>
        <taxon>Bacillales</taxon>
        <taxon>Bacillaceae</taxon>
        <taxon>Pontibacillus</taxon>
    </lineage>
</organism>
<protein>
    <submittedName>
        <fullName evidence="2">Uncharacterized protein</fullName>
    </submittedName>
</protein>
<feature type="transmembrane region" description="Helical" evidence="1">
    <location>
        <begin position="6"/>
        <end position="26"/>
    </location>
</feature>
<gene>
    <name evidence="2" type="ORF">N781_05695</name>
</gene>
<keyword evidence="1" id="KW-0812">Transmembrane</keyword>
<accession>A0A0A5GIB1</accession>